<protein>
    <submittedName>
        <fullName evidence="1">Uncharacterized protein</fullName>
    </submittedName>
</protein>
<dbReference type="Proteomes" id="UP000502100">
    <property type="component" value="Segment"/>
</dbReference>
<proteinExistence type="predicted"/>
<evidence type="ECO:0000313" key="1">
    <source>
        <dbReference type="EMBL" id="QIQ64286.1"/>
    </source>
</evidence>
<organism evidence="1 2">
    <name type="scientific">Pseudomonas phage Epa11</name>
    <dbReference type="NCBI Taxonomy" id="2719569"/>
    <lineage>
        <taxon>Viruses</taxon>
        <taxon>Duplodnaviria</taxon>
        <taxon>Heunggongvirae</taxon>
        <taxon>Uroviricota</taxon>
        <taxon>Caudoviricetes</taxon>
        <taxon>Lindbergviridae</taxon>
        <taxon>Pbunavirus</taxon>
        <taxon>Pbunavirus PA8P1</taxon>
    </lineage>
</organism>
<gene>
    <name evidence="1" type="ORF">Epa11_00084</name>
</gene>
<evidence type="ECO:0000313" key="2">
    <source>
        <dbReference type="Proteomes" id="UP000502100"/>
    </source>
</evidence>
<reference evidence="1 2" key="1">
    <citation type="submission" date="2020-02" db="EMBL/GenBank/DDBJ databases">
        <title>Complete Genome Sequences of Nine Phages Lytic against Multidrug-Resistant Pseudomonas aeruginosa.</title>
        <authorList>
            <person name="Farlow J."/>
            <person name="Freyberger H.R."/>
            <person name="He Y."/>
            <person name="Ward A.M."/>
            <person name="Rutvisuttinunt W."/>
            <person name="Li T."/>
            <person name="Jacobs A.C."/>
            <person name="Nikolich M.P."/>
            <person name="Filippov A."/>
        </authorList>
    </citation>
    <scope>NUCLEOTIDE SEQUENCE [LARGE SCALE GENOMIC DNA]</scope>
</reference>
<dbReference type="EMBL" id="MT108727">
    <property type="protein sequence ID" value="QIQ64286.1"/>
    <property type="molecule type" value="Genomic_DNA"/>
</dbReference>
<sequence length="108" mass="12168">MASITVWIATAFLCTGDGCVQMPDHTSRRFDSKAQCEDVMLRAIDKMWERHQLVVQAVCTPYFLSSTEVPGFYSPPPQPPTGLNHMWDNWFRGGGSLPSYEPGRGWSE</sequence>
<name>A0A6G9LHY2_9CAUD</name>
<accession>A0A6G9LHY2</accession>